<evidence type="ECO:0000259" key="2">
    <source>
        <dbReference type="Pfam" id="PF04326"/>
    </source>
</evidence>
<dbReference type="InterPro" id="IPR038475">
    <property type="entry name" value="RecG_C_sf"/>
</dbReference>
<dbReference type="Proteomes" id="UP000823641">
    <property type="component" value="Unassembled WGS sequence"/>
</dbReference>
<gene>
    <name evidence="3" type="ORF">IAA73_09305</name>
</gene>
<dbReference type="Pfam" id="PF04326">
    <property type="entry name" value="SLFN_AlbA_2"/>
    <property type="match status" value="1"/>
</dbReference>
<name>A0A9D9HUF3_9BACT</name>
<reference evidence="3" key="1">
    <citation type="submission" date="2020-10" db="EMBL/GenBank/DDBJ databases">
        <authorList>
            <person name="Gilroy R."/>
        </authorList>
    </citation>
    <scope>NUCLEOTIDE SEQUENCE</scope>
    <source>
        <strain evidence="3">G3-3990</strain>
    </source>
</reference>
<comment type="caution">
    <text evidence="3">The sequence shown here is derived from an EMBL/GenBank/DDBJ whole genome shotgun (WGS) entry which is preliminary data.</text>
</comment>
<dbReference type="PANTHER" id="PTHR30595">
    <property type="entry name" value="GLPR-RELATED TRANSCRIPTIONAL REPRESSOR"/>
    <property type="match status" value="1"/>
</dbReference>
<dbReference type="EMBL" id="JADIMG010000089">
    <property type="protein sequence ID" value="MBO8460514.1"/>
    <property type="molecule type" value="Genomic_DNA"/>
</dbReference>
<feature type="region of interest" description="Disordered" evidence="1">
    <location>
        <begin position="501"/>
        <end position="522"/>
    </location>
</feature>
<proteinExistence type="predicted"/>
<dbReference type="PANTHER" id="PTHR30595:SF6">
    <property type="entry name" value="SCHLAFEN ALBA-2 DOMAIN-CONTAINING PROTEIN"/>
    <property type="match status" value="1"/>
</dbReference>
<reference evidence="3" key="2">
    <citation type="journal article" date="2021" name="PeerJ">
        <title>Extensive microbial diversity within the chicken gut microbiome revealed by metagenomics and culture.</title>
        <authorList>
            <person name="Gilroy R."/>
            <person name="Ravi A."/>
            <person name="Getino M."/>
            <person name="Pursley I."/>
            <person name="Horton D.L."/>
            <person name="Alikhan N.F."/>
            <person name="Baker D."/>
            <person name="Gharbi K."/>
            <person name="Hall N."/>
            <person name="Watson M."/>
            <person name="Adriaenssens E.M."/>
            <person name="Foster-Nyarko E."/>
            <person name="Jarju S."/>
            <person name="Secka A."/>
            <person name="Antonio M."/>
            <person name="Oren A."/>
            <person name="Chaudhuri R.R."/>
            <person name="La Ragione R."/>
            <person name="Hildebrand F."/>
            <person name="Pallen M.J."/>
        </authorList>
    </citation>
    <scope>NUCLEOTIDE SEQUENCE</scope>
    <source>
        <strain evidence="3">G3-3990</strain>
    </source>
</reference>
<feature type="compositionally biased region" description="Low complexity" evidence="1">
    <location>
        <begin position="504"/>
        <end position="522"/>
    </location>
</feature>
<dbReference type="Pfam" id="PF13749">
    <property type="entry name" value="HATPase_c_4"/>
    <property type="match status" value="1"/>
</dbReference>
<dbReference type="AlphaFoldDB" id="A0A9D9HUF3"/>
<evidence type="ECO:0000313" key="4">
    <source>
        <dbReference type="Proteomes" id="UP000823641"/>
    </source>
</evidence>
<dbReference type="InterPro" id="IPR038461">
    <property type="entry name" value="Schlafen_AlbA_2_dom_sf"/>
</dbReference>
<organism evidence="3 4">
    <name type="scientific">Candidatus Gallipaludibacter merdavium</name>
    <dbReference type="NCBI Taxonomy" id="2840839"/>
    <lineage>
        <taxon>Bacteria</taxon>
        <taxon>Pseudomonadati</taxon>
        <taxon>Bacteroidota</taxon>
        <taxon>Bacteroidia</taxon>
        <taxon>Bacteroidales</taxon>
        <taxon>Candidatus Gallipaludibacter</taxon>
    </lineage>
</organism>
<dbReference type="Gene3D" id="3.30.950.30">
    <property type="entry name" value="Schlafen, AAA domain"/>
    <property type="match status" value="1"/>
</dbReference>
<sequence length="608" mass="68277">MNKAKEIVSRLNSIDEDRRVEAKTGSKIDRSLMETICAFSNEPNMNGGDIILGVECNFTHEEKVKAYHVVGVGDTDKLQSEIATQCSSMFNVAIRPIVTVEKLNDKNVIVVSVSELDDRSKPLFFKNEGLPRGAYRRIGSTDQRCTEDDLPLFYTSSDSYDSVIIPDTSLDDVDENALKRYRILRENVNPQAEELDYNDQDLLLALGASKKGKNGEIYLTQTGLLVFGKAMAQRRLCPAMRIDYIRVPGTTWIADADNRFDTIDMRGPLILLIKRAYNAIVDDLPKGFVLGEGELQAERNTGMPEKVIREAIVNALIHRTYRVNQPVQIIRYTNRIEIINPGFSLKSEDSLGEPGSVLRNPFISAVFHETNIAETKGSGIGAMQRLMKKANMVPPTFESSHTQNQFTARLLLHHFLSEEDVIWFEGFAQFALSDEQKLALVFIREVGAIDNITYRQLSGVKKTRASKDLSYMVDCGLIEMKKHGNQTYYVVAKELRVRMNKKANPPSSGSNPPSSGSNPPSSDILSTDLIIRIKQIGKRTLDKDLLLGIVVDLCRITPRSITEIAKIIHRTDNYVKHNLVAPLREKGKLAYTIPDMINHPDQKYKAID</sequence>
<dbReference type="InterPro" id="IPR007421">
    <property type="entry name" value="Schlafen_AlbA_2_dom"/>
</dbReference>
<protein>
    <submittedName>
        <fullName evidence="3">DNA binding domain-containing protein</fullName>
    </submittedName>
</protein>
<feature type="domain" description="Schlafen AlbA-2" evidence="2">
    <location>
        <begin position="16"/>
        <end position="145"/>
    </location>
</feature>
<dbReference type="Gene3D" id="3.30.565.60">
    <property type="match status" value="1"/>
</dbReference>
<evidence type="ECO:0000313" key="3">
    <source>
        <dbReference type="EMBL" id="MBO8460514.1"/>
    </source>
</evidence>
<accession>A0A9D9HUF3</accession>
<evidence type="ECO:0000256" key="1">
    <source>
        <dbReference type="SAM" id="MobiDB-lite"/>
    </source>
</evidence>